<dbReference type="EMBL" id="MFGJ01000001">
    <property type="protein sequence ID" value="OGF33489.1"/>
    <property type="molecule type" value="Genomic_DNA"/>
</dbReference>
<protein>
    <submittedName>
        <fullName evidence="1">Uncharacterized protein</fullName>
    </submittedName>
</protein>
<dbReference type="AlphaFoldDB" id="A0A1F5T3J9"/>
<reference evidence="1 2" key="1">
    <citation type="journal article" date="2016" name="Nat. Commun.">
        <title>Thousands of microbial genomes shed light on interconnected biogeochemical processes in an aquifer system.</title>
        <authorList>
            <person name="Anantharaman K."/>
            <person name="Brown C.T."/>
            <person name="Hug L.A."/>
            <person name="Sharon I."/>
            <person name="Castelle C.J."/>
            <person name="Probst A.J."/>
            <person name="Thomas B.C."/>
            <person name="Singh A."/>
            <person name="Wilkins M.J."/>
            <person name="Karaoz U."/>
            <person name="Brodie E.L."/>
            <person name="Williams K.H."/>
            <person name="Hubbard S.S."/>
            <person name="Banfield J.F."/>
        </authorList>
    </citation>
    <scope>NUCLEOTIDE SEQUENCE [LARGE SCALE GENOMIC DNA]</scope>
</reference>
<proteinExistence type="predicted"/>
<sequence length="63" mass="7077">MKKAESSYLVRVGSFYYRVFYQGAGIYSVVDVRGDCCQSNRGEAPEDFVARCLAQGDFIAPER</sequence>
<dbReference type="STRING" id="1798002.A2478_02240"/>
<evidence type="ECO:0000313" key="1">
    <source>
        <dbReference type="EMBL" id="OGF33489.1"/>
    </source>
</evidence>
<gene>
    <name evidence="1" type="ORF">A2478_02240</name>
</gene>
<dbReference type="Proteomes" id="UP000179001">
    <property type="component" value="Unassembled WGS sequence"/>
</dbReference>
<organism evidence="1 2">
    <name type="scientific">Candidatus Falkowbacteria bacterium RIFOXYC2_FULL_36_12</name>
    <dbReference type="NCBI Taxonomy" id="1798002"/>
    <lineage>
        <taxon>Bacteria</taxon>
        <taxon>Candidatus Falkowiibacteriota</taxon>
    </lineage>
</organism>
<name>A0A1F5T3J9_9BACT</name>
<evidence type="ECO:0000313" key="2">
    <source>
        <dbReference type="Proteomes" id="UP000179001"/>
    </source>
</evidence>
<comment type="caution">
    <text evidence="1">The sequence shown here is derived from an EMBL/GenBank/DDBJ whole genome shotgun (WGS) entry which is preliminary data.</text>
</comment>
<accession>A0A1F5T3J9</accession>